<name>A0ABU8CYK8_9GAMM</name>
<gene>
    <name evidence="1" type="ORF">V2J18_03490</name>
</gene>
<dbReference type="EMBL" id="JBANDL010000002">
    <property type="protein sequence ID" value="MEI2453737.1"/>
    <property type="molecule type" value="Genomic_DNA"/>
</dbReference>
<evidence type="ECO:0000313" key="1">
    <source>
        <dbReference type="EMBL" id="MEI2453737.1"/>
    </source>
</evidence>
<comment type="caution">
    <text evidence="1">The sequence shown here is derived from an EMBL/GenBank/DDBJ whole genome shotgun (WGS) entry which is preliminary data.</text>
</comment>
<accession>A0ABU8CYK8</accession>
<keyword evidence="2" id="KW-1185">Reference proteome</keyword>
<reference evidence="1 2" key="1">
    <citation type="submission" date="2024-02" db="EMBL/GenBank/DDBJ databases">
        <title>Lysobacter Genome Sequencing and Mining.</title>
        <authorList>
            <person name="Bierman J."/>
            <person name="Walker M.C."/>
        </authorList>
    </citation>
    <scope>NUCLEOTIDE SEQUENCE [LARGE SCALE GENOMIC DNA]</scope>
    <source>
        <strain evidence="1 2">PB6250</strain>
    </source>
</reference>
<protein>
    <submittedName>
        <fullName evidence="1">Uncharacterized protein</fullName>
    </submittedName>
</protein>
<dbReference type="Proteomes" id="UP001387215">
    <property type="component" value="Unassembled WGS sequence"/>
</dbReference>
<organism evidence="1 2">
    <name type="scientific">Lysobacter firmicutimachus</name>
    <dbReference type="NCBI Taxonomy" id="1792846"/>
    <lineage>
        <taxon>Bacteria</taxon>
        <taxon>Pseudomonadati</taxon>
        <taxon>Pseudomonadota</taxon>
        <taxon>Gammaproteobacteria</taxon>
        <taxon>Lysobacterales</taxon>
        <taxon>Lysobacteraceae</taxon>
        <taxon>Lysobacter</taxon>
    </lineage>
</organism>
<sequence length="149" mass="16703">MSKNLAKGDEIVSLLREVSELDWARNSFSRVVYRAAQGEVAEDRSAEPPYTSFRFKSEQPGLLEALGRAVKSYTGKVDWVLVSHDRSPSAGINWTICPKLTVGLDAEIRSSGLTVQQYFRERMPEFGVSAYEDMVDFVAYLRQCTVPAC</sequence>
<dbReference type="RefSeq" id="WP_336130980.1">
    <property type="nucleotide sequence ID" value="NZ_JBANDL010000002.1"/>
</dbReference>
<proteinExistence type="predicted"/>
<evidence type="ECO:0000313" key="2">
    <source>
        <dbReference type="Proteomes" id="UP001387215"/>
    </source>
</evidence>